<keyword evidence="3" id="KW-0804">Transcription</keyword>
<proteinExistence type="predicted"/>
<dbReference type="PROSITE" id="PS50937">
    <property type="entry name" value="HTH_MERR_2"/>
    <property type="match status" value="1"/>
</dbReference>
<gene>
    <name evidence="7" type="ORF">H8790_13135</name>
</gene>
<organism evidence="7 8">
    <name type="scientific">Oscillibacter hominis</name>
    <dbReference type="NCBI Taxonomy" id="2763056"/>
    <lineage>
        <taxon>Bacteria</taxon>
        <taxon>Bacillati</taxon>
        <taxon>Bacillota</taxon>
        <taxon>Clostridia</taxon>
        <taxon>Eubacteriales</taxon>
        <taxon>Oscillospiraceae</taxon>
        <taxon>Oscillibacter</taxon>
    </lineage>
</organism>
<keyword evidence="5" id="KW-0472">Membrane</keyword>
<keyword evidence="1" id="KW-0805">Transcription regulation</keyword>
<keyword evidence="8" id="KW-1185">Reference proteome</keyword>
<dbReference type="CDD" id="cd00592">
    <property type="entry name" value="HTH_MerR-like"/>
    <property type="match status" value="1"/>
</dbReference>
<dbReference type="InterPro" id="IPR000551">
    <property type="entry name" value="MerR-type_HTH_dom"/>
</dbReference>
<reference evidence="7 8" key="1">
    <citation type="submission" date="2020-08" db="EMBL/GenBank/DDBJ databases">
        <authorList>
            <person name="Liu C."/>
            <person name="Sun Q."/>
        </authorList>
    </citation>
    <scope>NUCLEOTIDE SEQUENCE [LARGE SCALE GENOMIC DNA]</scope>
    <source>
        <strain evidence="7 8">NSJ-62</strain>
    </source>
</reference>
<feature type="coiled-coil region" evidence="4">
    <location>
        <begin position="74"/>
        <end position="104"/>
    </location>
</feature>
<dbReference type="SUPFAM" id="SSF46955">
    <property type="entry name" value="Putative DNA-binding domain"/>
    <property type="match status" value="1"/>
</dbReference>
<accession>A0A7G9B8N4</accession>
<feature type="transmembrane region" description="Helical" evidence="5">
    <location>
        <begin position="143"/>
        <end position="168"/>
    </location>
</feature>
<dbReference type="SMART" id="SM00422">
    <property type="entry name" value="HTH_MERR"/>
    <property type="match status" value="1"/>
</dbReference>
<dbReference type="PANTHER" id="PTHR30204:SF94">
    <property type="entry name" value="HEAVY METAL-DEPENDENT TRANSCRIPTIONAL REGULATOR HI_0293-RELATED"/>
    <property type="match status" value="1"/>
</dbReference>
<evidence type="ECO:0000256" key="3">
    <source>
        <dbReference type="ARBA" id="ARBA00023163"/>
    </source>
</evidence>
<dbReference type="Pfam" id="PF13411">
    <property type="entry name" value="MerR_1"/>
    <property type="match status" value="1"/>
</dbReference>
<dbReference type="PANTHER" id="PTHR30204">
    <property type="entry name" value="REDOX-CYCLING DRUG-SENSING TRANSCRIPTIONAL ACTIVATOR SOXR"/>
    <property type="match status" value="1"/>
</dbReference>
<keyword evidence="5" id="KW-0812">Transmembrane</keyword>
<dbReference type="KEGG" id="ohi:H8790_13135"/>
<keyword evidence="4" id="KW-0175">Coiled coil</keyword>
<name>A0A7G9B8N4_9FIRM</name>
<dbReference type="Proteomes" id="UP000515960">
    <property type="component" value="Chromosome"/>
</dbReference>
<evidence type="ECO:0000256" key="4">
    <source>
        <dbReference type="SAM" id="Coils"/>
    </source>
</evidence>
<evidence type="ECO:0000256" key="1">
    <source>
        <dbReference type="ARBA" id="ARBA00023015"/>
    </source>
</evidence>
<dbReference type="InterPro" id="IPR047057">
    <property type="entry name" value="MerR_fam"/>
</dbReference>
<feature type="transmembrane region" description="Helical" evidence="5">
    <location>
        <begin position="180"/>
        <end position="201"/>
    </location>
</feature>
<keyword evidence="2" id="KW-0238">DNA-binding</keyword>
<dbReference type="AlphaFoldDB" id="A0A7G9B8N4"/>
<evidence type="ECO:0000256" key="5">
    <source>
        <dbReference type="SAM" id="Phobius"/>
    </source>
</evidence>
<dbReference type="GO" id="GO:0003677">
    <property type="term" value="F:DNA binding"/>
    <property type="evidence" value="ECO:0007669"/>
    <property type="project" value="UniProtKB-KW"/>
</dbReference>
<sequence length="217" mass="24628">MKINEVEALVGITKKNIRFYEQEGLLNPRRNSENGYRDYQEEDVEALQRIKLLRKLGLPLEEIRKMQSGAHTISDGMRRHLVTLEREIKNLEQATELCASLQEQDQPLSSLDAGALLVRLEEMEREGTTFMDKQKNDTKRIRYVAPVVIAVLMTVLMGALVWLFVWAAKTDPHGAPPMPLLALLIAIPVVVILGVVLAMILRIREIGKGEEDDARNY</sequence>
<protein>
    <submittedName>
        <fullName evidence="7">MerR family transcriptional regulator</fullName>
    </submittedName>
</protein>
<dbReference type="Gene3D" id="1.10.1660.10">
    <property type="match status" value="1"/>
</dbReference>
<dbReference type="EMBL" id="CP060490">
    <property type="protein sequence ID" value="QNL45915.1"/>
    <property type="molecule type" value="Genomic_DNA"/>
</dbReference>
<feature type="domain" description="HTH merR-type" evidence="6">
    <location>
        <begin position="1"/>
        <end position="69"/>
    </location>
</feature>
<evidence type="ECO:0000256" key="2">
    <source>
        <dbReference type="ARBA" id="ARBA00023125"/>
    </source>
</evidence>
<evidence type="ECO:0000313" key="8">
    <source>
        <dbReference type="Proteomes" id="UP000515960"/>
    </source>
</evidence>
<evidence type="ECO:0000313" key="7">
    <source>
        <dbReference type="EMBL" id="QNL45915.1"/>
    </source>
</evidence>
<dbReference type="InterPro" id="IPR009061">
    <property type="entry name" value="DNA-bd_dom_put_sf"/>
</dbReference>
<dbReference type="GO" id="GO:0003700">
    <property type="term" value="F:DNA-binding transcription factor activity"/>
    <property type="evidence" value="ECO:0007669"/>
    <property type="project" value="InterPro"/>
</dbReference>
<keyword evidence="5" id="KW-1133">Transmembrane helix</keyword>
<evidence type="ECO:0000259" key="6">
    <source>
        <dbReference type="PROSITE" id="PS50937"/>
    </source>
</evidence>